<keyword evidence="3" id="KW-0645">Protease</keyword>
<dbReference type="RefSeq" id="WP_344739565.1">
    <property type="nucleotide sequence ID" value="NZ_BAABAY010000001.1"/>
</dbReference>
<evidence type="ECO:0000256" key="5">
    <source>
        <dbReference type="ARBA" id="ARBA00022801"/>
    </source>
</evidence>
<evidence type="ECO:0000256" key="3">
    <source>
        <dbReference type="ARBA" id="ARBA00022670"/>
    </source>
</evidence>
<sequence>MDRRGISTLGTRCLIALVVISGFFTACKNEEKPPKVEDVVAKIEKPKDVFEFGFKLNDFVVKRDTVQKNESFGQILERNNVGYPRIFNIAQKAKDTFDIARFLQAGKPYTLLCAKDSLETAQCFIYQPNLEDYVVINFKDSIISAYKSKKPIKYVEKTATGVINDNISVTLDEKGLSPRLAYIMADDIYAWTIDFRRLQPGDRFKVIYTDKYIDDTIYAGVAQVKAAYFEHNKEPFYAFRFKTDTVKGIVDYFSDEAKNLRRAFLKAPVKFSRISSRYNLRRRIAYYGNRIRPHKGTDFAAPVGTPIMATANGTVIKSSYTSGNGKYVKIRHNATYETQYLHMSKRLVKVGQFVKQGDIIGRVGMTGNTGGPHVCYRFWKNGRQVDPFKQKLPEAKPISDSLKVKFLDFIKPIKQELDSIPYEVSEVPENMRVAENDTLAANLMTYNQ</sequence>
<dbReference type="InterPro" id="IPR045834">
    <property type="entry name" value="Csd3_N2"/>
</dbReference>
<protein>
    <submittedName>
        <fullName evidence="10">Peptidoglycan DD-metalloendopeptidase family protein</fullName>
    </submittedName>
</protein>
<evidence type="ECO:0000256" key="2">
    <source>
        <dbReference type="ARBA" id="ARBA00004196"/>
    </source>
</evidence>
<dbReference type="PANTHER" id="PTHR21666">
    <property type="entry name" value="PEPTIDASE-RELATED"/>
    <property type="match status" value="1"/>
</dbReference>
<dbReference type="PANTHER" id="PTHR21666:SF288">
    <property type="entry name" value="CELL DIVISION PROTEIN YTFB"/>
    <property type="match status" value="1"/>
</dbReference>
<evidence type="ECO:0000256" key="7">
    <source>
        <dbReference type="ARBA" id="ARBA00023049"/>
    </source>
</evidence>
<evidence type="ECO:0000259" key="8">
    <source>
        <dbReference type="Pfam" id="PF01551"/>
    </source>
</evidence>
<evidence type="ECO:0000256" key="4">
    <source>
        <dbReference type="ARBA" id="ARBA00022723"/>
    </source>
</evidence>
<comment type="caution">
    <text evidence="10">The sequence shown here is derived from an EMBL/GenBank/DDBJ whole genome shotgun (WGS) entry which is preliminary data.</text>
</comment>
<keyword evidence="5" id="KW-0378">Hydrolase</keyword>
<dbReference type="InterPro" id="IPR011055">
    <property type="entry name" value="Dup_hybrid_motif"/>
</dbReference>
<gene>
    <name evidence="10" type="ORF">V8G58_02985</name>
</gene>
<dbReference type="Pfam" id="PF19425">
    <property type="entry name" value="Csd3_N2"/>
    <property type="match status" value="1"/>
</dbReference>
<evidence type="ECO:0000259" key="9">
    <source>
        <dbReference type="Pfam" id="PF19425"/>
    </source>
</evidence>
<keyword evidence="11" id="KW-1185">Reference proteome</keyword>
<organism evidence="10 11">
    <name type="scientific">Gaetbulibacter aestuarii</name>
    <dbReference type="NCBI Taxonomy" id="1502358"/>
    <lineage>
        <taxon>Bacteria</taxon>
        <taxon>Pseudomonadati</taxon>
        <taxon>Bacteroidota</taxon>
        <taxon>Flavobacteriia</taxon>
        <taxon>Flavobacteriales</taxon>
        <taxon>Flavobacteriaceae</taxon>
        <taxon>Gaetbulibacter</taxon>
    </lineage>
</organism>
<dbReference type="InterPro" id="IPR050570">
    <property type="entry name" value="Cell_wall_metabolism_enzyme"/>
</dbReference>
<keyword evidence="6" id="KW-0862">Zinc</keyword>
<comment type="subcellular location">
    <subcellularLocation>
        <location evidence="2">Cell envelope</location>
    </subcellularLocation>
</comment>
<dbReference type="Pfam" id="PF01551">
    <property type="entry name" value="Peptidase_M23"/>
    <property type="match status" value="1"/>
</dbReference>
<evidence type="ECO:0000256" key="6">
    <source>
        <dbReference type="ARBA" id="ARBA00022833"/>
    </source>
</evidence>
<keyword evidence="4" id="KW-0479">Metal-binding</keyword>
<proteinExistence type="predicted"/>
<evidence type="ECO:0000256" key="1">
    <source>
        <dbReference type="ARBA" id="ARBA00001947"/>
    </source>
</evidence>
<dbReference type="EMBL" id="JBAWKB010000001">
    <property type="protein sequence ID" value="MFH6770886.1"/>
    <property type="molecule type" value="Genomic_DNA"/>
</dbReference>
<feature type="domain" description="Csd3-like second N-terminal" evidence="9">
    <location>
        <begin position="154"/>
        <end position="279"/>
    </location>
</feature>
<feature type="domain" description="M23ase beta-sheet core" evidence="8">
    <location>
        <begin position="293"/>
        <end position="387"/>
    </location>
</feature>
<evidence type="ECO:0000313" key="11">
    <source>
        <dbReference type="Proteomes" id="UP001610100"/>
    </source>
</evidence>
<dbReference type="PROSITE" id="PS51257">
    <property type="entry name" value="PROKAR_LIPOPROTEIN"/>
    <property type="match status" value="1"/>
</dbReference>
<dbReference type="Proteomes" id="UP001610100">
    <property type="component" value="Unassembled WGS sequence"/>
</dbReference>
<reference evidence="10 11" key="1">
    <citation type="submission" date="2024-02" db="EMBL/GenBank/DDBJ databases">
        <title>A Gaetbulibacter species isolated from tidal flats and genomic insights of their niches.</title>
        <authorList>
            <person name="Ye Y."/>
        </authorList>
    </citation>
    <scope>NUCLEOTIDE SEQUENCE [LARGE SCALE GENOMIC DNA]</scope>
    <source>
        <strain evidence="10 11">KYW382</strain>
    </source>
</reference>
<dbReference type="InterPro" id="IPR016047">
    <property type="entry name" value="M23ase_b-sheet_dom"/>
</dbReference>
<dbReference type="SUPFAM" id="SSF51261">
    <property type="entry name" value="Duplicated hybrid motif"/>
    <property type="match status" value="1"/>
</dbReference>
<name>A0ABW7MVM6_9FLAO</name>
<dbReference type="CDD" id="cd12797">
    <property type="entry name" value="M23_peptidase"/>
    <property type="match status" value="1"/>
</dbReference>
<dbReference type="Gene3D" id="3.10.450.350">
    <property type="match status" value="1"/>
</dbReference>
<evidence type="ECO:0000313" key="10">
    <source>
        <dbReference type="EMBL" id="MFH6770886.1"/>
    </source>
</evidence>
<comment type="cofactor">
    <cofactor evidence="1">
        <name>Zn(2+)</name>
        <dbReference type="ChEBI" id="CHEBI:29105"/>
    </cofactor>
</comment>
<dbReference type="Gene3D" id="2.70.70.10">
    <property type="entry name" value="Glucose Permease (Domain IIA)"/>
    <property type="match status" value="1"/>
</dbReference>
<keyword evidence="7" id="KW-0482">Metalloprotease</keyword>
<accession>A0ABW7MVM6</accession>